<dbReference type="EMBL" id="CAMXCT030001999">
    <property type="protein sequence ID" value="CAL4782114.1"/>
    <property type="molecule type" value="Genomic_DNA"/>
</dbReference>
<protein>
    <submittedName>
        <fullName evidence="2">Uncharacterized protein</fullName>
    </submittedName>
</protein>
<evidence type="ECO:0000256" key="1">
    <source>
        <dbReference type="SAM" id="MobiDB-lite"/>
    </source>
</evidence>
<comment type="caution">
    <text evidence="2">The sequence shown here is derived from an EMBL/GenBank/DDBJ whole genome shotgun (WGS) entry which is preliminary data.</text>
</comment>
<name>A0A9P1CM19_9DINO</name>
<dbReference type="Proteomes" id="UP001152797">
    <property type="component" value="Unassembled WGS sequence"/>
</dbReference>
<reference evidence="2" key="1">
    <citation type="submission" date="2022-10" db="EMBL/GenBank/DDBJ databases">
        <authorList>
            <person name="Chen Y."/>
            <person name="Dougan E. K."/>
            <person name="Chan C."/>
            <person name="Rhodes N."/>
            <person name="Thang M."/>
        </authorList>
    </citation>
    <scope>NUCLEOTIDE SEQUENCE</scope>
</reference>
<evidence type="ECO:0000313" key="2">
    <source>
        <dbReference type="EMBL" id="CAI3994802.1"/>
    </source>
</evidence>
<gene>
    <name evidence="2" type="ORF">C1SCF055_LOCUS21422</name>
</gene>
<accession>A0A9P1CM19</accession>
<evidence type="ECO:0000313" key="3">
    <source>
        <dbReference type="EMBL" id="CAL1148177.1"/>
    </source>
</evidence>
<feature type="region of interest" description="Disordered" evidence="1">
    <location>
        <begin position="1"/>
        <end position="71"/>
    </location>
</feature>
<evidence type="ECO:0000313" key="4">
    <source>
        <dbReference type="Proteomes" id="UP001152797"/>
    </source>
</evidence>
<organism evidence="2">
    <name type="scientific">Cladocopium goreaui</name>
    <dbReference type="NCBI Taxonomy" id="2562237"/>
    <lineage>
        <taxon>Eukaryota</taxon>
        <taxon>Sar</taxon>
        <taxon>Alveolata</taxon>
        <taxon>Dinophyceae</taxon>
        <taxon>Suessiales</taxon>
        <taxon>Symbiodiniaceae</taxon>
        <taxon>Cladocopium</taxon>
    </lineage>
</organism>
<dbReference type="EMBL" id="CAMXCT010001999">
    <property type="protein sequence ID" value="CAI3994802.1"/>
    <property type="molecule type" value="Genomic_DNA"/>
</dbReference>
<reference evidence="3" key="2">
    <citation type="submission" date="2024-04" db="EMBL/GenBank/DDBJ databases">
        <authorList>
            <person name="Chen Y."/>
            <person name="Shah S."/>
            <person name="Dougan E. K."/>
            <person name="Thang M."/>
            <person name="Chan C."/>
        </authorList>
    </citation>
    <scope>NUCLEOTIDE SEQUENCE [LARGE SCALE GENOMIC DNA]</scope>
</reference>
<sequence>MSLTTPSTRRAKTSRTDRPPSATPWPRLWASCTKRSLTSSRRRGGSAIPCASSAASSRKLAPGCASSERAF</sequence>
<dbReference type="AlphaFoldDB" id="A0A9P1CM19"/>
<keyword evidence="4" id="KW-1185">Reference proteome</keyword>
<dbReference type="EMBL" id="CAMXCT020001999">
    <property type="protein sequence ID" value="CAL1148177.1"/>
    <property type="molecule type" value="Genomic_DNA"/>
</dbReference>
<proteinExistence type="predicted"/>